<accession>A0A0D0B9V6</accession>
<dbReference type="AlphaFoldDB" id="A0A0D0B9V6"/>
<evidence type="ECO:0000256" key="2">
    <source>
        <dbReference type="ARBA" id="ARBA00007175"/>
    </source>
</evidence>
<evidence type="ECO:0000256" key="3">
    <source>
        <dbReference type="ARBA" id="ARBA00023054"/>
    </source>
</evidence>
<dbReference type="GO" id="GO:0019843">
    <property type="term" value="F:rRNA binding"/>
    <property type="evidence" value="ECO:0007669"/>
    <property type="project" value="TreeGrafter"/>
</dbReference>
<comment type="subcellular location">
    <subcellularLocation>
        <location evidence="1">Nucleus</location>
        <location evidence="1">Nucleolus</location>
    </subcellularLocation>
</comment>
<evidence type="ECO:0008006" key="8">
    <source>
        <dbReference type="Google" id="ProtNLM"/>
    </source>
</evidence>
<dbReference type="OrthoDB" id="551633at2759"/>
<sequence>MNSNIAILTQSHRAVATKKRDKRNQIKEIVFDDDARREFLTGFHKRKVAKKEEAIRKAKLREKQERLDTRREHRRALAERAAQNAAEVEKAYGATIDDSDDENEGLGSSGDLEVNGEYEGEEQLATVTVVEDFDPAALLHGPPTPADRPDAPSPKSKGKERAQNDSLKPKRKAKKNEKTKSIRYQTKAARLVERSKQQARRTEKAERAGGKSSRKGKRR</sequence>
<feature type="compositionally biased region" description="Basic and acidic residues" evidence="5">
    <location>
        <begin position="190"/>
        <end position="209"/>
    </location>
</feature>
<dbReference type="Proteomes" id="UP000054485">
    <property type="component" value="Unassembled WGS sequence"/>
</dbReference>
<dbReference type="HOGENOM" id="CLU_083957_0_0_1"/>
<evidence type="ECO:0000313" key="7">
    <source>
        <dbReference type="Proteomes" id="UP000054485"/>
    </source>
</evidence>
<dbReference type="PANTHER" id="PTHR14577">
    <property type="entry name" value="NUCLEOLAR PROTEIN 12"/>
    <property type="match status" value="1"/>
</dbReference>
<dbReference type="InParanoid" id="A0A0D0B9V6"/>
<feature type="non-terminal residue" evidence="6">
    <location>
        <position position="1"/>
    </location>
</feature>
<comment type="similarity">
    <text evidence="2">Belongs to the RRP17 family.</text>
</comment>
<dbReference type="InterPro" id="IPR019186">
    <property type="entry name" value="Nucleolar_protein_12"/>
</dbReference>
<keyword evidence="4" id="KW-0539">Nucleus</keyword>
<dbReference type="STRING" id="930992.A0A0D0B9V6"/>
<gene>
    <name evidence="6" type="ORF">CY34DRAFT_807186</name>
</gene>
<keyword evidence="7" id="KW-1185">Reference proteome</keyword>
<evidence type="ECO:0000313" key="6">
    <source>
        <dbReference type="EMBL" id="KIK40448.1"/>
    </source>
</evidence>
<dbReference type="PANTHER" id="PTHR14577:SF0">
    <property type="entry name" value="NUCLEOLAR PROTEIN 12"/>
    <property type="match status" value="1"/>
</dbReference>
<evidence type="ECO:0000256" key="5">
    <source>
        <dbReference type="SAM" id="MobiDB-lite"/>
    </source>
</evidence>
<name>A0A0D0B9V6_9AGAM</name>
<dbReference type="GO" id="GO:0005730">
    <property type="term" value="C:nucleolus"/>
    <property type="evidence" value="ECO:0007669"/>
    <property type="project" value="UniProtKB-SubCell"/>
</dbReference>
<reference evidence="6 7" key="1">
    <citation type="submission" date="2014-04" db="EMBL/GenBank/DDBJ databases">
        <authorList>
            <consortium name="DOE Joint Genome Institute"/>
            <person name="Kuo A."/>
            <person name="Ruytinx J."/>
            <person name="Rineau F."/>
            <person name="Colpaert J."/>
            <person name="Kohler A."/>
            <person name="Nagy L.G."/>
            <person name="Floudas D."/>
            <person name="Copeland A."/>
            <person name="Barry K.W."/>
            <person name="Cichocki N."/>
            <person name="Veneault-Fourrey C."/>
            <person name="LaButti K."/>
            <person name="Lindquist E.A."/>
            <person name="Lipzen A."/>
            <person name="Lundell T."/>
            <person name="Morin E."/>
            <person name="Murat C."/>
            <person name="Sun H."/>
            <person name="Tunlid A."/>
            <person name="Henrissat B."/>
            <person name="Grigoriev I.V."/>
            <person name="Hibbett D.S."/>
            <person name="Martin F."/>
            <person name="Nordberg H.P."/>
            <person name="Cantor M.N."/>
            <person name="Hua S.X."/>
        </authorList>
    </citation>
    <scope>NUCLEOTIDE SEQUENCE [LARGE SCALE GENOMIC DNA]</scope>
    <source>
        <strain evidence="6 7">UH-Slu-Lm8-n1</strain>
    </source>
</reference>
<feature type="compositionally biased region" description="Basic and acidic residues" evidence="5">
    <location>
        <begin position="63"/>
        <end position="78"/>
    </location>
</feature>
<reference evidence="7" key="2">
    <citation type="submission" date="2015-01" db="EMBL/GenBank/DDBJ databases">
        <title>Evolutionary Origins and Diversification of the Mycorrhizal Mutualists.</title>
        <authorList>
            <consortium name="DOE Joint Genome Institute"/>
            <consortium name="Mycorrhizal Genomics Consortium"/>
            <person name="Kohler A."/>
            <person name="Kuo A."/>
            <person name="Nagy L.G."/>
            <person name="Floudas D."/>
            <person name="Copeland A."/>
            <person name="Barry K.W."/>
            <person name="Cichocki N."/>
            <person name="Veneault-Fourrey C."/>
            <person name="LaButti K."/>
            <person name="Lindquist E.A."/>
            <person name="Lipzen A."/>
            <person name="Lundell T."/>
            <person name="Morin E."/>
            <person name="Murat C."/>
            <person name="Riley R."/>
            <person name="Ohm R."/>
            <person name="Sun H."/>
            <person name="Tunlid A."/>
            <person name="Henrissat B."/>
            <person name="Grigoriev I.V."/>
            <person name="Hibbett D.S."/>
            <person name="Martin F."/>
        </authorList>
    </citation>
    <scope>NUCLEOTIDE SEQUENCE [LARGE SCALE GENOMIC DNA]</scope>
    <source>
        <strain evidence="7">UH-Slu-Lm8-n1</strain>
    </source>
</reference>
<proteinExistence type="inferred from homology"/>
<keyword evidence="3" id="KW-0175">Coiled coil</keyword>
<organism evidence="6 7">
    <name type="scientific">Suillus luteus UH-Slu-Lm8-n1</name>
    <dbReference type="NCBI Taxonomy" id="930992"/>
    <lineage>
        <taxon>Eukaryota</taxon>
        <taxon>Fungi</taxon>
        <taxon>Dikarya</taxon>
        <taxon>Basidiomycota</taxon>
        <taxon>Agaricomycotina</taxon>
        <taxon>Agaricomycetes</taxon>
        <taxon>Agaricomycetidae</taxon>
        <taxon>Boletales</taxon>
        <taxon>Suillineae</taxon>
        <taxon>Suillaceae</taxon>
        <taxon>Suillus</taxon>
    </lineage>
</organism>
<feature type="region of interest" description="Disordered" evidence="5">
    <location>
        <begin position="63"/>
        <end position="219"/>
    </location>
</feature>
<dbReference type="EMBL" id="KN835302">
    <property type="protein sequence ID" value="KIK40448.1"/>
    <property type="molecule type" value="Genomic_DNA"/>
</dbReference>
<evidence type="ECO:0000256" key="4">
    <source>
        <dbReference type="ARBA" id="ARBA00023242"/>
    </source>
</evidence>
<dbReference type="Pfam" id="PF09805">
    <property type="entry name" value="Nop25"/>
    <property type="match status" value="1"/>
</dbReference>
<evidence type="ECO:0000256" key="1">
    <source>
        <dbReference type="ARBA" id="ARBA00004604"/>
    </source>
</evidence>
<protein>
    <recommendedName>
        <fullName evidence="8">Ribosomal RNA-processing protein 17</fullName>
    </recommendedName>
</protein>